<dbReference type="AlphaFoldDB" id="A0A165P0X6"/>
<reference evidence="1 2" key="1">
    <citation type="journal article" date="2016" name="Mol. Biol. Evol.">
        <title>Comparative Genomics of Early-Diverging Mushroom-Forming Fungi Provides Insights into the Origins of Lignocellulose Decay Capabilities.</title>
        <authorList>
            <person name="Nagy L.G."/>
            <person name="Riley R."/>
            <person name="Tritt A."/>
            <person name="Adam C."/>
            <person name="Daum C."/>
            <person name="Floudas D."/>
            <person name="Sun H."/>
            <person name="Yadav J.S."/>
            <person name="Pangilinan J."/>
            <person name="Larsson K.H."/>
            <person name="Matsuura K."/>
            <person name="Barry K."/>
            <person name="Labutti K."/>
            <person name="Kuo R."/>
            <person name="Ohm R.A."/>
            <person name="Bhattacharya S.S."/>
            <person name="Shirouzu T."/>
            <person name="Yoshinaga Y."/>
            <person name="Martin F.M."/>
            <person name="Grigoriev I.V."/>
            <person name="Hibbett D.S."/>
        </authorList>
    </citation>
    <scope>NUCLEOTIDE SEQUENCE [LARGE SCALE GENOMIC DNA]</scope>
    <source>
        <strain evidence="1 2">HHB14362 ss-1</strain>
    </source>
</reference>
<sequence>MVKRSTRLATNLCADTSGFGSGCQSIVSAGTCTVDACGASVQIDMQEGVDCGGYHHTPSMTAVLLGGQIYPGCCIQLAA</sequence>
<evidence type="ECO:0000313" key="2">
    <source>
        <dbReference type="Proteomes" id="UP000076761"/>
    </source>
</evidence>
<keyword evidence="2" id="KW-1185">Reference proteome</keyword>
<protein>
    <submittedName>
        <fullName evidence="1">Uncharacterized protein</fullName>
    </submittedName>
</protein>
<gene>
    <name evidence="1" type="ORF">NEOLEDRAFT_1075795</name>
</gene>
<name>A0A165P0X6_9AGAM</name>
<dbReference type="InParanoid" id="A0A165P0X6"/>
<proteinExistence type="predicted"/>
<dbReference type="Proteomes" id="UP000076761">
    <property type="component" value="Unassembled WGS sequence"/>
</dbReference>
<organism evidence="1 2">
    <name type="scientific">Neolentinus lepideus HHB14362 ss-1</name>
    <dbReference type="NCBI Taxonomy" id="1314782"/>
    <lineage>
        <taxon>Eukaryota</taxon>
        <taxon>Fungi</taxon>
        <taxon>Dikarya</taxon>
        <taxon>Basidiomycota</taxon>
        <taxon>Agaricomycotina</taxon>
        <taxon>Agaricomycetes</taxon>
        <taxon>Gloeophyllales</taxon>
        <taxon>Gloeophyllaceae</taxon>
        <taxon>Neolentinus</taxon>
    </lineage>
</organism>
<accession>A0A165P0X6</accession>
<evidence type="ECO:0000313" key="1">
    <source>
        <dbReference type="EMBL" id="KZT20373.1"/>
    </source>
</evidence>
<dbReference type="EMBL" id="KV425621">
    <property type="protein sequence ID" value="KZT20373.1"/>
    <property type="molecule type" value="Genomic_DNA"/>
</dbReference>
<dbReference type="OrthoDB" id="3316073at2759"/>